<organism evidence="3 4">
    <name type="scientific">Aristolochia fimbriata</name>
    <name type="common">White veined hardy Dutchman's pipe vine</name>
    <dbReference type="NCBI Taxonomy" id="158543"/>
    <lineage>
        <taxon>Eukaryota</taxon>
        <taxon>Viridiplantae</taxon>
        <taxon>Streptophyta</taxon>
        <taxon>Embryophyta</taxon>
        <taxon>Tracheophyta</taxon>
        <taxon>Spermatophyta</taxon>
        <taxon>Magnoliopsida</taxon>
        <taxon>Magnoliidae</taxon>
        <taxon>Piperales</taxon>
        <taxon>Aristolochiaceae</taxon>
        <taxon>Aristolochia</taxon>
    </lineage>
</organism>
<dbReference type="PANTHER" id="PTHR47555">
    <property type="entry name" value="N-ACETYLGLUCOSAMINYL TRANSFERASE COMPONENT FAMILY PROTEIN / GPI1 FAMILY PROTEIN"/>
    <property type="match status" value="1"/>
</dbReference>
<keyword evidence="2" id="KW-1133">Transmembrane helix</keyword>
<feature type="region of interest" description="Disordered" evidence="1">
    <location>
        <begin position="79"/>
        <end position="98"/>
    </location>
</feature>
<feature type="transmembrane region" description="Helical" evidence="2">
    <location>
        <begin position="593"/>
        <end position="614"/>
    </location>
</feature>
<dbReference type="EMBL" id="JAINDJ010000005">
    <property type="protein sequence ID" value="KAG9445642.1"/>
    <property type="molecule type" value="Genomic_DNA"/>
</dbReference>
<dbReference type="Proteomes" id="UP000825729">
    <property type="component" value="Unassembled WGS sequence"/>
</dbReference>
<feature type="transmembrane region" description="Helical" evidence="2">
    <location>
        <begin position="699"/>
        <end position="724"/>
    </location>
</feature>
<dbReference type="PANTHER" id="PTHR47555:SF2">
    <property type="entry name" value="N-ACETYLGLUCOSAMINYL TRANSFERASE COMPONENT FAMILY PROTEIN _ GPI1 FAMILY PROTEIN"/>
    <property type="match status" value="1"/>
</dbReference>
<dbReference type="GO" id="GO:0006506">
    <property type="term" value="P:GPI anchor biosynthetic process"/>
    <property type="evidence" value="ECO:0007669"/>
    <property type="project" value="InterPro"/>
</dbReference>
<sequence length="905" mass="102802">MAGRRAIQIPESRVETNTALIALSLPSLELNARAFMAEERAFQFQRQLFLSFVALKSNHEMNHFGLAFGDFQRGGRRRLGRDSVETGERERGRGRGRGRGMSPLIDIHLSTWIEVQKGFLRLLWPFFTLCKISVGVELGSRCLLFFVKIELALEHFLRGKETQNGQDIRTMKLKCRVWWPRPLLSSEPDLSLILFGWFVHSSFASLDVVVANATPVRPALGSLSVSDLQRSLCAVNGEMSMLLQNHATYTVLGYCRISNDYEMLDGRLADIQTEEVAAANATNCTFASQLDSQKIPEDANCGKHHEAWQCGCQKLDGVPKSFKESCSTTGNWIQFSFSHIKISKEVSWIPRLHHIHFEGKIFSCCHVHVIMYDQPNFGAHHFSSIAWNYFERQQNHLKRPKWVTELERRQQLSDLDIVLLVLNSADAAKMVFDGYQVSPSIYKQLIWSCVAIFFASISTLLYFILQLCQKYLNCGSRKLYKTLAAVLCHTWKNVHIRCCQLLYWPIFLQGSSSRSESSVEYAHHAAIRKHAMWSSIAVDILLGNVVGVFMYIYAEAIYNCILYLASEITNSILRSGCVWLMGVPAGFKLNNEFATVLGMISLNATQIWSTIWFFMSFFLPYFIKGVAISGIMFGVTVPAAFLIDVLKLVTLHLSALHWFISLLYSLQIQALASLWRLFRGRKWNPLRQRLDSYDYTVEQHVVGSLLFTPVLLLLPTTSVFYIFFTIMKTTMSCICMLVEVTISVHHATPYAEIFLRMMKPQRFPSGVWFEILSVQSMKRDTSPAHVFVGDGLSLANSAMPAQQSIEVPEMVISFLHSNIACIEQIILPHYRKVFYGVSLSSSASWAYDIFSGKSVPSALNSRLPSPMPWIHMPYNQYWCLCHDLVLAFGLGNNPGLFKSSTRQTY</sequence>
<evidence type="ECO:0000313" key="4">
    <source>
        <dbReference type="Proteomes" id="UP000825729"/>
    </source>
</evidence>
<keyword evidence="4" id="KW-1185">Reference proteome</keyword>
<evidence type="ECO:0000256" key="2">
    <source>
        <dbReference type="SAM" id="Phobius"/>
    </source>
</evidence>
<comment type="caution">
    <text evidence="3">The sequence shown here is derived from an EMBL/GenBank/DDBJ whole genome shotgun (WGS) entry which is preliminary data.</text>
</comment>
<dbReference type="Pfam" id="PF05024">
    <property type="entry name" value="Gpi1"/>
    <property type="match status" value="1"/>
</dbReference>
<accession>A0AAV7E9W4</accession>
<dbReference type="GO" id="GO:0016020">
    <property type="term" value="C:membrane"/>
    <property type="evidence" value="ECO:0007669"/>
    <property type="project" value="InterPro"/>
</dbReference>
<keyword evidence="2" id="KW-0812">Transmembrane</keyword>
<feature type="transmembrane region" description="Helical" evidence="2">
    <location>
        <begin position="445"/>
        <end position="468"/>
    </location>
</feature>
<feature type="transmembrane region" description="Helical" evidence="2">
    <location>
        <begin position="536"/>
        <end position="554"/>
    </location>
</feature>
<feature type="compositionally biased region" description="Basic and acidic residues" evidence="1">
    <location>
        <begin position="80"/>
        <end position="93"/>
    </location>
</feature>
<reference evidence="3 4" key="1">
    <citation type="submission" date="2021-07" db="EMBL/GenBank/DDBJ databases">
        <title>The Aristolochia fimbriata genome: insights into angiosperm evolution, floral development and chemical biosynthesis.</title>
        <authorList>
            <person name="Jiao Y."/>
        </authorList>
    </citation>
    <scope>NUCLEOTIDE SEQUENCE [LARGE SCALE GENOMIC DNA]</scope>
    <source>
        <strain evidence="3">IBCAS-2021</strain>
        <tissue evidence="3">Leaf</tissue>
    </source>
</reference>
<dbReference type="InterPro" id="IPR007720">
    <property type="entry name" value="PigQ/GPI1"/>
</dbReference>
<keyword evidence="2" id="KW-0472">Membrane</keyword>
<proteinExistence type="predicted"/>
<protein>
    <submittedName>
        <fullName evidence="3">Uncharacterized protein</fullName>
    </submittedName>
</protein>
<gene>
    <name evidence="3" type="ORF">H6P81_011770</name>
</gene>
<feature type="transmembrane region" description="Helical" evidence="2">
    <location>
        <begin position="655"/>
        <end position="678"/>
    </location>
</feature>
<evidence type="ECO:0000256" key="1">
    <source>
        <dbReference type="SAM" id="MobiDB-lite"/>
    </source>
</evidence>
<evidence type="ECO:0000313" key="3">
    <source>
        <dbReference type="EMBL" id="KAG9445642.1"/>
    </source>
</evidence>
<feature type="transmembrane region" description="Helical" evidence="2">
    <location>
        <begin position="621"/>
        <end position="643"/>
    </location>
</feature>
<name>A0AAV7E9W4_ARIFI</name>
<dbReference type="AlphaFoldDB" id="A0AAV7E9W4"/>